<comment type="caution">
    <text evidence="2">The sequence shown here is derived from an EMBL/GenBank/DDBJ whole genome shotgun (WGS) entry which is preliminary data.</text>
</comment>
<proteinExistence type="predicted"/>
<evidence type="ECO:0000313" key="2">
    <source>
        <dbReference type="EMBL" id="RGQ42788.1"/>
    </source>
</evidence>
<evidence type="ECO:0000259" key="1">
    <source>
        <dbReference type="Pfam" id="PF20629"/>
    </source>
</evidence>
<dbReference type="AlphaFoldDB" id="A0A412AYR3"/>
<evidence type="ECO:0000313" key="3">
    <source>
        <dbReference type="Proteomes" id="UP000284751"/>
    </source>
</evidence>
<dbReference type="InterPro" id="IPR048332">
    <property type="entry name" value="GD_AH_C"/>
</dbReference>
<name>A0A412AYR3_9FIRM</name>
<reference evidence="2 3" key="1">
    <citation type="submission" date="2018-08" db="EMBL/GenBank/DDBJ databases">
        <title>A genome reference for cultivated species of the human gut microbiota.</title>
        <authorList>
            <person name="Zou Y."/>
            <person name="Xue W."/>
            <person name="Luo G."/>
        </authorList>
    </citation>
    <scope>NUCLEOTIDE SEQUENCE [LARGE SCALE GENOMIC DNA]</scope>
    <source>
        <strain evidence="2 3">AF28-26</strain>
    </source>
</reference>
<dbReference type="Proteomes" id="UP000284751">
    <property type="component" value="Unassembled WGS sequence"/>
</dbReference>
<gene>
    <name evidence="2" type="ORF">DWY99_04350</name>
</gene>
<accession>A0A412AYR3</accession>
<feature type="domain" description="D-galactarate/Altronate dehydratase C-terminal" evidence="1">
    <location>
        <begin position="71"/>
        <end position="146"/>
    </location>
</feature>
<sequence>MPQVRILSLGPRRSKLCIACSDFFSKARERSRRCSSFPQKATLGSLRGRGSVGYAGSDRLRRPYCVFGHRPGPVVGTLVSPVIKVTGNPRTYGRMKDDIDFCAAPALMGNRSLEDLSDDLLKLVSRVGQGERPKAERLDHREEILYFNYQDPEKVPCEWHFKAEAGTIFKVFFGFPVFSRSTAPRIIPGLVQKPGRKRGLFSDPSLSNLVKAPTAAFFKQ</sequence>
<protein>
    <recommendedName>
        <fullName evidence="1">D-galactarate/Altronate dehydratase C-terminal domain-containing protein</fullName>
    </recommendedName>
</protein>
<dbReference type="Pfam" id="PF20629">
    <property type="entry name" value="GD_AH_C"/>
    <property type="match status" value="1"/>
</dbReference>
<dbReference type="EMBL" id="QRTC01000010">
    <property type="protein sequence ID" value="RGQ42788.1"/>
    <property type="molecule type" value="Genomic_DNA"/>
</dbReference>
<organism evidence="2 3">
    <name type="scientific">[Clostridium] leptum</name>
    <dbReference type="NCBI Taxonomy" id="1535"/>
    <lineage>
        <taxon>Bacteria</taxon>
        <taxon>Bacillati</taxon>
        <taxon>Bacillota</taxon>
        <taxon>Clostridia</taxon>
        <taxon>Eubacteriales</taxon>
        <taxon>Oscillospiraceae</taxon>
        <taxon>Oscillospiraceae incertae sedis</taxon>
    </lineage>
</organism>